<dbReference type="InterPro" id="IPR044550">
    <property type="entry name" value="WzxE"/>
</dbReference>
<sequence length="492" mass="54303">MTVKQASYRQIIKATSIFGGVQIFNIIISIVKTKFVAILLGPAGMGIAGLLVSTTALIGSLTNFGLATSAVRNVSAAAASEEKIGLTVSVLRRLVWLTGLLGALFTLFLSSYLSKITFGNEEYTQAFMLISITLLLSQLAAGQHVVLQGLRKLKYLAKADIAGMLVGLFVSVLIYYWLGVQGIVPVIIISSIISFCFSWFFASKVQIPKVRASISTLKSEGGGMLKMGFMLTLSGLLPIITSYFLRIFISRTGGVEQVGLYSAGFAMINTYVGMIFTAMTTDYYPRLTEASVDNVATNNAINEQAEIAILIIAPILVGFIAFVDWAIVLLYSKDFLKINGMLHWAALGMFFKTASWAIGFIFLAKGANSVFFWSELAANLYIVLLNVFGYKLFGLDGLGVAFFLGYFMLLLQNYVVSKRLYKFRFVKDFYTIFLVQFVIGLVSFIVFKKVISPYSLIINGVLIGMSMVYSYKELNKRIDIRRSLIKMTEKVR</sequence>
<dbReference type="OrthoDB" id="9769862at2"/>
<organism evidence="7 8">
    <name type="scientific">Pontibacter ramchanderi</name>
    <dbReference type="NCBI Taxonomy" id="1179743"/>
    <lineage>
        <taxon>Bacteria</taxon>
        <taxon>Pseudomonadati</taxon>
        <taxon>Bacteroidota</taxon>
        <taxon>Cytophagia</taxon>
        <taxon>Cytophagales</taxon>
        <taxon>Hymenobacteraceae</taxon>
        <taxon>Pontibacter</taxon>
    </lineage>
</organism>
<evidence type="ECO:0000313" key="7">
    <source>
        <dbReference type="EMBL" id="PKV75519.1"/>
    </source>
</evidence>
<feature type="transmembrane region" description="Helical" evidence="6">
    <location>
        <begin position="126"/>
        <end position="147"/>
    </location>
</feature>
<feature type="transmembrane region" description="Helical" evidence="6">
    <location>
        <begin position="183"/>
        <end position="202"/>
    </location>
</feature>
<evidence type="ECO:0000256" key="3">
    <source>
        <dbReference type="ARBA" id="ARBA00022692"/>
    </source>
</evidence>
<keyword evidence="8" id="KW-1185">Reference proteome</keyword>
<proteinExistence type="predicted"/>
<feature type="transmembrane region" description="Helical" evidence="6">
    <location>
        <begin position="223"/>
        <end position="246"/>
    </location>
</feature>
<name>A0A2N3V1K8_9BACT</name>
<evidence type="ECO:0000256" key="6">
    <source>
        <dbReference type="SAM" id="Phobius"/>
    </source>
</evidence>
<feature type="transmembrane region" description="Helical" evidence="6">
    <location>
        <begin position="343"/>
        <end position="364"/>
    </location>
</feature>
<dbReference type="RefSeq" id="WP_101442747.1">
    <property type="nucleotide sequence ID" value="NZ_PJMU01000001.1"/>
</dbReference>
<evidence type="ECO:0000256" key="1">
    <source>
        <dbReference type="ARBA" id="ARBA00004651"/>
    </source>
</evidence>
<dbReference type="EMBL" id="PJMU01000001">
    <property type="protein sequence ID" value="PKV75519.1"/>
    <property type="molecule type" value="Genomic_DNA"/>
</dbReference>
<evidence type="ECO:0000256" key="2">
    <source>
        <dbReference type="ARBA" id="ARBA00022475"/>
    </source>
</evidence>
<feature type="transmembrane region" description="Helical" evidence="6">
    <location>
        <begin position="399"/>
        <end position="417"/>
    </location>
</feature>
<dbReference type="Pfam" id="PF13440">
    <property type="entry name" value="Polysacc_synt_3"/>
    <property type="match status" value="1"/>
</dbReference>
<evidence type="ECO:0000256" key="5">
    <source>
        <dbReference type="ARBA" id="ARBA00023136"/>
    </source>
</evidence>
<evidence type="ECO:0000256" key="4">
    <source>
        <dbReference type="ARBA" id="ARBA00022989"/>
    </source>
</evidence>
<dbReference type="GO" id="GO:0009246">
    <property type="term" value="P:enterobacterial common antigen biosynthetic process"/>
    <property type="evidence" value="ECO:0007669"/>
    <property type="project" value="InterPro"/>
</dbReference>
<feature type="transmembrane region" description="Helical" evidence="6">
    <location>
        <begin position="159"/>
        <end position="177"/>
    </location>
</feature>
<feature type="transmembrane region" description="Helical" evidence="6">
    <location>
        <begin position="94"/>
        <end position="114"/>
    </location>
</feature>
<dbReference type="InterPro" id="IPR050833">
    <property type="entry name" value="Poly_Biosynth_Transport"/>
</dbReference>
<feature type="transmembrane region" description="Helical" evidence="6">
    <location>
        <begin position="307"/>
        <end position="331"/>
    </location>
</feature>
<gene>
    <name evidence="7" type="ORF">BD749_0461</name>
</gene>
<keyword evidence="5 6" id="KW-0472">Membrane</keyword>
<dbReference type="CDD" id="cd13125">
    <property type="entry name" value="MATE_like_10"/>
    <property type="match status" value="1"/>
</dbReference>
<reference evidence="7 8" key="1">
    <citation type="submission" date="2017-12" db="EMBL/GenBank/DDBJ databases">
        <title>Genomic Encyclopedia of Type Strains, Phase III (KMG-III): the genomes of soil and plant-associated and newly described type strains.</title>
        <authorList>
            <person name="Whitman W."/>
        </authorList>
    </citation>
    <scope>NUCLEOTIDE SEQUENCE [LARGE SCALE GENOMIC DNA]</scope>
    <source>
        <strain evidence="7 8">LP43</strain>
    </source>
</reference>
<keyword evidence="4 6" id="KW-1133">Transmembrane helix</keyword>
<dbReference type="GO" id="GO:0005886">
    <property type="term" value="C:plasma membrane"/>
    <property type="evidence" value="ECO:0007669"/>
    <property type="project" value="UniProtKB-SubCell"/>
</dbReference>
<protein>
    <submittedName>
        <fullName evidence="7">O-antigen/teichoic acid export membrane protein</fullName>
    </submittedName>
</protein>
<feature type="transmembrane region" description="Helical" evidence="6">
    <location>
        <begin position="429"/>
        <end position="447"/>
    </location>
</feature>
<dbReference type="Proteomes" id="UP000233782">
    <property type="component" value="Unassembled WGS sequence"/>
</dbReference>
<keyword evidence="3 6" id="KW-0812">Transmembrane</keyword>
<evidence type="ECO:0000313" key="8">
    <source>
        <dbReference type="Proteomes" id="UP000233782"/>
    </source>
</evidence>
<comment type="subcellular location">
    <subcellularLocation>
        <location evidence="1">Cell membrane</location>
        <topology evidence="1">Multi-pass membrane protein</topology>
    </subcellularLocation>
</comment>
<accession>A0A2N3V1K8</accession>
<dbReference type="AlphaFoldDB" id="A0A2N3V1K8"/>
<feature type="transmembrane region" description="Helical" evidence="6">
    <location>
        <begin position="258"/>
        <end position="279"/>
    </location>
</feature>
<keyword evidence="2" id="KW-1003">Cell membrane</keyword>
<feature type="transmembrane region" description="Helical" evidence="6">
    <location>
        <begin position="453"/>
        <end position="471"/>
    </location>
</feature>
<feature type="transmembrane region" description="Helical" evidence="6">
    <location>
        <begin position="37"/>
        <end position="58"/>
    </location>
</feature>
<comment type="caution">
    <text evidence="7">The sequence shown here is derived from an EMBL/GenBank/DDBJ whole genome shotgun (WGS) entry which is preliminary data.</text>
</comment>
<dbReference type="PANTHER" id="PTHR30250:SF11">
    <property type="entry name" value="O-ANTIGEN TRANSPORTER-RELATED"/>
    <property type="match status" value="1"/>
</dbReference>
<dbReference type="PANTHER" id="PTHR30250">
    <property type="entry name" value="PST FAMILY PREDICTED COLANIC ACID TRANSPORTER"/>
    <property type="match status" value="1"/>
</dbReference>